<dbReference type="Proteomes" id="UP000254879">
    <property type="component" value="Unassembled WGS sequence"/>
</dbReference>
<gene>
    <name evidence="4" type="primary">rsmC</name>
    <name evidence="4" type="ORF">NCTC10815_02326</name>
</gene>
<dbReference type="EC" id="2.1.1.172" evidence="4"/>
<organism evidence="4 5">
    <name type="scientific">Listeria grayi</name>
    <name type="common">Listeria murrayi</name>
    <dbReference type="NCBI Taxonomy" id="1641"/>
    <lineage>
        <taxon>Bacteria</taxon>
        <taxon>Bacillati</taxon>
        <taxon>Bacillota</taxon>
        <taxon>Bacilli</taxon>
        <taxon>Bacillales</taxon>
        <taxon>Listeriaceae</taxon>
        <taxon>Listeria</taxon>
    </lineage>
</organism>
<dbReference type="InterPro" id="IPR029063">
    <property type="entry name" value="SAM-dependent_MTases_sf"/>
</dbReference>
<protein>
    <submittedName>
        <fullName evidence="4">Ribosomal RNA small subunit methyltransferase C</fullName>
        <ecNumber evidence="4">2.1.1.172</ecNumber>
    </submittedName>
</protein>
<keyword evidence="1 4" id="KW-0489">Methyltransferase</keyword>
<accession>A0A378MHE4</accession>
<dbReference type="SUPFAM" id="SSF53335">
    <property type="entry name" value="S-adenosyl-L-methionine-dependent methyltransferases"/>
    <property type="match status" value="1"/>
</dbReference>
<dbReference type="InterPro" id="IPR046977">
    <property type="entry name" value="RsmC/RlmG"/>
</dbReference>
<dbReference type="PANTHER" id="PTHR47816:SF4">
    <property type="entry name" value="RIBOSOMAL RNA SMALL SUBUNIT METHYLTRANSFERASE C"/>
    <property type="match status" value="1"/>
</dbReference>
<evidence type="ECO:0000313" key="5">
    <source>
        <dbReference type="Proteomes" id="UP000254879"/>
    </source>
</evidence>
<dbReference type="AlphaFoldDB" id="A0A378MHE4"/>
<reference evidence="4 5" key="1">
    <citation type="submission" date="2018-06" db="EMBL/GenBank/DDBJ databases">
        <authorList>
            <consortium name="Pathogen Informatics"/>
            <person name="Doyle S."/>
        </authorList>
    </citation>
    <scope>NUCLEOTIDE SEQUENCE [LARGE SCALE GENOMIC DNA]</scope>
    <source>
        <strain evidence="5">NCTC 10815</strain>
    </source>
</reference>
<dbReference type="CDD" id="cd02440">
    <property type="entry name" value="AdoMet_MTases"/>
    <property type="match status" value="1"/>
</dbReference>
<proteinExistence type="predicted"/>
<sequence length="200" mass="22409">MNQHYYTNNKELDHNRKKWDFQLKNNTLSFISDSGVFSKNTVDFGSRLLIENFAPNSTDGKVLDVGCGYGPIGLALAKAYPAMRIDMVDVNERAIELAKENATLNHIDNAAIFESSVYENVTVDDYRYILSNPPIRAGKVIVHQILSDAYGHLISGGELWIVIQKKQGGPSAQKKMEAVFGNVEMVARDKGYFIYKSVKQ</sequence>
<dbReference type="GO" id="GO:0052914">
    <property type="term" value="F:16S rRNA (guanine(1207)-N(2))-methyltransferase activity"/>
    <property type="evidence" value="ECO:0007669"/>
    <property type="project" value="UniProtKB-EC"/>
</dbReference>
<keyword evidence="2 4" id="KW-0808">Transferase</keyword>
<name>A0A378MHE4_LISGR</name>
<dbReference type="PANTHER" id="PTHR47816">
    <property type="entry name" value="RIBOSOMAL RNA SMALL SUBUNIT METHYLTRANSFERASE C"/>
    <property type="match status" value="1"/>
</dbReference>
<dbReference type="RefSeq" id="WP_003757255.1">
    <property type="nucleotide sequence ID" value="NZ_CABKNG010000002.1"/>
</dbReference>
<dbReference type="InterPro" id="IPR007848">
    <property type="entry name" value="Small_mtfrase_dom"/>
</dbReference>
<evidence type="ECO:0000259" key="3">
    <source>
        <dbReference type="Pfam" id="PF05175"/>
    </source>
</evidence>
<evidence type="ECO:0000256" key="1">
    <source>
        <dbReference type="ARBA" id="ARBA00022603"/>
    </source>
</evidence>
<evidence type="ECO:0000256" key="2">
    <source>
        <dbReference type="ARBA" id="ARBA00022679"/>
    </source>
</evidence>
<dbReference type="Pfam" id="PF05175">
    <property type="entry name" value="MTS"/>
    <property type="match status" value="1"/>
</dbReference>
<evidence type="ECO:0000313" key="4">
    <source>
        <dbReference type="EMBL" id="STY44953.1"/>
    </source>
</evidence>
<dbReference type="Gene3D" id="3.40.50.150">
    <property type="entry name" value="Vaccinia Virus protein VP39"/>
    <property type="match status" value="1"/>
</dbReference>
<dbReference type="EMBL" id="UGPG01000001">
    <property type="protein sequence ID" value="STY44953.1"/>
    <property type="molecule type" value="Genomic_DNA"/>
</dbReference>
<feature type="domain" description="Methyltransferase small" evidence="3">
    <location>
        <begin position="28"/>
        <end position="196"/>
    </location>
</feature>